<protein>
    <submittedName>
        <fullName evidence="2">Uncharacterized protein</fullName>
    </submittedName>
</protein>
<name>A0AA35L1W7_9SAUR</name>
<keyword evidence="3" id="KW-1185">Reference proteome</keyword>
<feature type="region of interest" description="Disordered" evidence="1">
    <location>
        <begin position="1"/>
        <end position="99"/>
    </location>
</feature>
<dbReference type="EMBL" id="OX395136">
    <property type="protein sequence ID" value="CAI5787722.1"/>
    <property type="molecule type" value="Genomic_DNA"/>
</dbReference>
<evidence type="ECO:0000313" key="3">
    <source>
        <dbReference type="Proteomes" id="UP001178461"/>
    </source>
</evidence>
<feature type="compositionally biased region" description="Basic and acidic residues" evidence="1">
    <location>
        <begin position="37"/>
        <end position="47"/>
    </location>
</feature>
<accession>A0AA35L1W7</accession>
<evidence type="ECO:0000256" key="1">
    <source>
        <dbReference type="SAM" id="MobiDB-lite"/>
    </source>
</evidence>
<proteinExistence type="predicted"/>
<evidence type="ECO:0000313" key="2">
    <source>
        <dbReference type="EMBL" id="CAI5787722.1"/>
    </source>
</evidence>
<sequence length="121" mass="13821">MEKKPRPGQKTTFPDSLRTPRAHAPKVSARVTFLPRGDQEEPRKDGGEEGEELHFPPSPFPVLQPSKCRACATERPGSSVRPLNPRRSVSRSAGGVWEGRARRASNLRACLRRWWRRRRNQ</sequence>
<gene>
    <name evidence="2" type="ORF">PODLI_1B022260</name>
</gene>
<organism evidence="2 3">
    <name type="scientific">Podarcis lilfordi</name>
    <name type="common">Lilford's wall lizard</name>
    <dbReference type="NCBI Taxonomy" id="74358"/>
    <lineage>
        <taxon>Eukaryota</taxon>
        <taxon>Metazoa</taxon>
        <taxon>Chordata</taxon>
        <taxon>Craniata</taxon>
        <taxon>Vertebrata</taxon>
        <taxon>Euteleostomi</taxon>
        <taxon>Lepidosauria</taxon>
        <taxon>Squamata</taxon>
        <taxon>Bifurcata</taxon>
        <taxon>Unidentata</taxon>
        <taxon>Episquamata</taxon>
        <taxon>Laterata</taxon>
        <taxon>Lacertibaenia</taxon>
        <taxon>Lacertidae</taxon>
        <taxon>Podarcis</taxon>
    </lineage>
</organism>
<reference evidence="2" key="1">
    <citation type="submission" date="2022-12" db="EMBL/GenBank/DDBJ databases">
        <authorList>
            <person name="Alioto T."/>
            <person name="Alioto T."/>
            <person name="Gomez Garrido J."/>
        </authorList>
    </citation>
    <scope>NUCLEOTIDE SEQUENCE</scope>
</reference>
<dbReference type="AlphaFoldDB" id="A0AA35L1W7"/>
<dbReference type="Proteomes" id="UP001178461">
    <property type="component" value="Chromosome 11"/>
</dbReference>